<keyword evidence="1" id="KW-0175">Coiled coil</keyword>
<name>A0A644W9S9_9ZZZZ</name>
<dbReference type="AlphaFoldDB" id="A0A644W9S9"/>
<dbReference type="EMBL" id="VSSQ01000659">
    <property type="protein sequence ID" value="MPL99312.1"/>
    <property type="molecule type" value="Genomic_DNA"/>
</dbReference>
<gene>
    <name evidence="2" type="ORF">SDC9_45529</name>
</gene>
<evidence type="ECO:0000313" key="2">
    <source>
        <dbReference type="EMBL" id="MPL99312.1"/>
    </source>
</evidence>
<dbReference type="PANTHER" id="PTHR37313">
    <property type="entry name" value="UPF0749 PROTEIN RV1825"/>
    <property type="match status" value="1"/>
</dbReference>
<dbReference type="Pfam" id="PF05949">
    <property type="entry name" value="DUF881"/>
    <property type="match status" value="1"/>
</dbReference>
<reference evidence="2" key="1">
    <citation type="submission" date="2019-08" db="EMBL/GenBank/DDBJ databases">
        <authorList>
            <person name="Kucharzyk K."/>
            <person name="Murdoch R.W."/>
            <person name="Higgins S."/>
            <person name="Loffler F."/>
        </authorList>
    </citation>
    <scope>NUCLEOTIDE SEQUENCE</scope>
</reference>
<dbReference type="PANTHER" id="PTHR37313:SF2">
    <property type="entry name" value="UPF0749 PROTEIN YLXX"/>
    <property type="match status" value="1"/>
</dbReference>
<organism evidence="2">
    <name type="scientific">bioreactor metagenome</name>
    <dbReference type="NCBI Taxonomy" id="1076179"/>
    <lineage>
        <taxon>unclassified sequences</taxon>
        <taxon>metagenomes</taxon>
        <taxon>ecological metagenomes</taxon>
    </lineage>
</organism>
<proteinExistence type="predicted"/>
<dbReference type="InterPro" id="IPR010273">
    <property type="entry name" value="DUF881"/>
</dbReference>
<accession>A0A644W9S9</accession>
<evidence type="ECO:0008006" key="3">
    <source>
        <dbReference type="Google" id="ProtNLM"/>
    </source>
</evidence>
<comment type="caution">
    <text evidence="2">The sequence shown here is derived from an EMBL/GenBank/DDBJ whole genome shotgun (WGS) entry which is preliminary data.</text>
</comment>
<feature type="coiled-coil region" evidence="1">
    <location>
        <begin position="47"/>
        <end position="74"/>
    </location>
</feature>
<evidence type="ECO:0000256" key="1">
    <source>
        <dbReference type="SAM" id="Coils"/>
    </source>
</evidence>
<dbReference type="Gene3D" id="3.30.70.1880">
    <property type="entry name" value="Protein of unknown function DUF881"/>
    <property type="match status" value="1"/>
</dbReference>
<protein>
    <recommendedName>
        <fullName evidence="3">Division initiation protein</fullName>
    </recommendedName>
</protein>
<sequence length="239" mass="26585">MKKITSQIFVAVVCAFLGFLLAHQFKLLNEKNKENKIVQNLDIIAEIEALKKEKEEFLESNNVLSEKLKQLEETVAKDGAVEGEIKKQLDNTRMNLGLVDVKGPGVVITITPKTNIFGSNNSTTTRIISEEEIAYIVNSLKFAKAEAISVNDYRITPQSGIRNSGNWIWIGSAGRIDPNDKIVIKAIGDKQALKNAVTFVGVLEYQALQNYNSEVKESDEIIINKTTQSLTSEFVKPIN</sequence>